<evidence type="ECO:0000259" key="3">
    <source>
        <dbReference type="PROSITE" id="PS01124"/>
    </source>
</evidence>
<evidence type="ECO:0000256" key="1">
    <source>
        <dbReference type="ARBA" id="ARBA00023015"/>
    </source>
</evidence>
<dbReference type="Gene3D" id="3.40.50.880">
    <property type="match status" value="1"/>
</dbReference>
<dbReference type="SUPFAM" id="SSF52317">
    <property type="entry name" value="Class I glutamine amidotransferase-like"/>
    <property type="match status" value="1"/>
</dbReference>
<dbReference type="PANTHER" id="PTHR43130:SF3">
    <property type="entry name" value="HTH-TYPE TRANSCRIPTIONAL REGULATOR RV1931C"/>
    <property type="match status" value="1"/>
</dbReference>
<dbReference type="Gene3D" id="1.10.10.60">
    <property type="entry name" value="Homeodomain-like"/>
    <property type="match status" value="1"/>
</dbReference>
<dbReference type="PANTHER" id="PTHR43130">
    <property type="entry name" value="ARAC-FAMILY TRANSCRIPTIONAL REGULATOR"/>
    <property type="match status" value="1"/>
</dbReference>
<dbReference type="SUPFAM" id="SSF46689">
    <property type="entry name" value="Homeodomain-like"/>
    <property type="match status" value="1"/>
</dbReference>
<dbReference type="InterPro" id="IPR052158">
    <property type="entry name" value="INH-QAR"/>
</dbReference>
<dbReference type="Proteomes" id="UP000193207">
    <property type="component" value="Unassembled WGS sequence"/>
</dbReference>
<dbReference type="EMBL" id="FWFU01000003">
    <property type="protein sequence ID" value="SLN50410.1"/>
    <property type="molecule type" value="Genomic_DNA"/>
</dbReference>
<dbReference type="GO" id="GO:0043565">
    <property type="term" value="F:sequence-specific DNA binding"/>
    <property type="evidence" value="ECO:0007669"/>
    <property type="project" value="InterPro"/>
</dbReference>
<dbReference type="SMART" id="SM00342">
    <property type="entry name" value="HTH_ARAC"/>
    <property type="match status" value="1"/>
</dbReference>
<dbReference type="InterPro" id="IPR018060">
    <property type="entry name" value="HTH_AraC"/>
</dbReference>
<dbReference type="InterPro" id="IPR009057">
    <property type="entry name" value="Homeodomain-like_sf"/>
</dbReference>
<dbReference type="GO" id="GO:0003700">
    <property type="term" value="F:DNA-binding transcription factor activity"/>
    <property type="evidence" value="ECO:0007669"/>
    <property type="project" value="InterPro"/>
</dbReference>
<evidence type="ECO:0000256" key="2">
    <source>
        <dbReference type="ARBA" id="ARBA00023163"/>
    </source>
</evidence>
<dbReference type="Pfam" id="PF01965">
    <property type="entry name" value="DJ-1_PfpI"/>
    <property type="match status" value="1"/>
</dbReference>
<protein>
    <submittedName>
        <fullName evidence="4">HTH-type transcriptional regulator CdhR</fullName>
    </submittedName>
</protein>
<dbReference type="InterPro" id="IPR029062">
    <property type="entry name" value="Class_I_gatase-like"/>
</dbReference>
<name>A0A1X6ZI68_9RHOB</name>
<dbReference type="AlphaFoldDB" id="A0A1X6ZI68"/>
<organism evidence="4 5">
    <name type="scientific">Roseovarius halotolerans</name>
    <dbReference type="NCBI Taxonomy" id="505353"/>
    <lineage>
        <taxon>Bacteria</taxon>
        <taxon>Pseudomonadati</taxon>
        <taxon>Pseudomonadota</taxon>
        <taxon>Alphaproteobacteria</taxon>
        <taxon>Rhodobacterales</taxon>
        <taxon>Roseobacteraceae</taxon>
        <taxon>Roseovarius</taxon>
    </lineage>
</organism>
<evidence type="ECO:0000313" key="4">
    <source>
        <dbReference type="EMBL" id="SLN50410.1"/>
    </source>
</evidence>
<keyword evidence="2" id="KW-0804">Transcription</keyword>
<evidence type="ECO:0000313" key="5">
    <source>
        <dbReference type="Proteomes" id="UP000193207"/>
    </source>
</evidence>
<sequence length="323" mass="35637">MPDSVPNTPTMANVTFILFPQFQMLAYVLATETLRVANKCAGSEVFFWQTRSATNLPVQASNGALIAPDTVDWQGRPEADLILLCAGYDPLDHLTARVRAFASRAKTRQCVIGGVDTGTVILAELGLLDGTKAVLHYEAEATFREGWPEIEISDQIYCLDGRRLTAAGGTATGDAVLAWIARDVDSDLASVTANGMVHGEVRRSETPQRSPKTADPVLLRMHQLMVENVSEPVSIKEICGRLCESEKKLRRRCLATYNQTPSAYYQARRLEVGYHFITNSQLSITEIARTSGFESLSSFSRAIRIHYGSSPKQIRKRTSKPKI</sequence>
<feature type="domain" description="HTH araC/xylS-type" evidence="3">
    <location>
        <begin position="219"/>
        <end position="317"/>
    </location>
</feature>
<keyword evidence="5" id="KW-1185">Reference proteome</keyword>
<gene>
    <name evidence="4" type="primary">cdhR_5</name>
    <name evidence="4" type="ORF">ROH8110_02741</name>
</gene>
<reference evidence="4 5" key="1">
    <citation type="submission" date="2017-03" db="EMBL/GenBank/DDBJ databases">
        <authorList>
            <person name="Afonso C.L."/>
            <person name="Miller P.J."/>
            <person name="Scott M.A."/>
            <person name="Spackman E."/>
            <person name="Goraichik I."/>
            <person name="Dimitrov K.M."/>
            <person name="Suarez D.L."/>
            <person name="Swayne D.E."/>
        </authorList>
    </citation>
    <scope>NUCLEOTIDE SEQUENCE [LARGE SCALE GENOMIC DNA]</scope>
    <source>
        <strain evidence="4 5">CECT 8110</strain>
    </source>
</reference>
<dbReference type="InterPro" id="IPR002818">
    <property type="entry name" value="DJ-1/PfpI"/>
</dbReference>
<dbReference type="PROSITE" id="PS01124">
    <property type="entry name" value="HTH_ARAC_FAMILY_2"/>
    <property type="match status" value="1"/>
</dbReference>
<dbReference type="CDD" id="cd03136">
    <property type="entry name" value="GATase1_AraC_ArgR_like"/>
    <property type="match status" value="1"/>
</dbReference>
<proteinExistence type="predicted"/>
<dbReference type="Pfam" id="PF12833">
    <property type="entry name" value="HTH_18"/>
    <property type="match status" value="1"/>
</dbReference>
<keyword evidence="1" id="KW-0805">Transcription regulation</keyword>
<accession>A0A1X6ZI68</accession>